<dbReference type="Pfam" id="PF19866">
    <property type="entry name" value="DUF6339"/>
    <property type="match status" value="1"/>
</dbReference>
<dbReference type="EMBL" id="JANLCJ010000002">
    <property type="protein sequence ID" value="MCS5733775.1"/>
    <property type="molecule type" value="Genomic_DNA"/>
</dbReference>
<proteinExistence type="predicted"/>
<accession>A0ABT2H1I4</accession>
<comment type="caution">
    <text evidence="1">The sequence shown here is derived from an EMBL/GenBank/DDBJ whole genome shotgun (WGS) entry which is preliminary data.</text>
</comment>
<keyword evidence="2" id="KW-1185">Reference proteome</keyword>
<name>A0ABT2H1I4_9MICO</name>
<evidence type="ECO:0000313" key="2">
    <source>
        <dbReference type="Proteomes" id="UP001165586"/>
    </source>
</evidence>
<dbReference type="RefSeq" id="WP_259538591.1">
    <property type="nucleotide sequence ID" value="NZ_JANLCJ010000002.1"/>
</dbReference>
<sequence>MTLLLPRLPFGVASALFDKGLEQLDPSMAHPAQVYSPIGGSRADEQKLSTARAELLRLAGDFGFPTISTESARIAFDRAAADLMVRVFDLTWAEAGARDIWSFLSIILFPDVTRWRFHGSTNRERWVATDLTRHAWSRLWWQATVFKGAENLLLELTESDLNQLLERRSIGGDPRLVQALGRAVVDSTQAVARRELIRDSTARIRRRLAFVDVRSLDDEQVAAMCDEIVRASSEAIRASR</sequence>
<evidence type="ECO:0000313" key="1">
    <source>
        <dbReference type="EMBL" id="MCS5733775.1"/>
    </source>
</evidence>
<gene>
    <name evidence="1" type="ORF">N1032_08485</name>
</gene>
<dbReference type="Proteomes" id="UP001165586">
    <property type="component" value="Unassembled WGS sequence"/>
</dbReference>
<protein>
    <submittedName>
        <fullName evidence="1">DUF6339 family protein</fullName>
    </submittedName>
</protein>
<organism evidence="1 2">
    <name type="scientific">Herbiconiux daphne</name>
    <dbReference type="NCBI Taxonomy" id="2970914"/>
    <lineage>
        <taxon>Bacteria</taxon>
        <taxon>Bacillati</taxon>
        <taxon>Actinomycetota</taxon>
        <taxon>Actinomycetes</taxon>
        <taxon>Micrococcales</taxon>
        <taxon>Microbacteriaceae</taxon>
        <taxon>Herbiconiux</taxon>
    </lineage>
</organism>
<reference evidence="1" key="1">
    <citation type="submission" date="2022-08" db="EMBL/GenBank/DDBJ databases">
        <authorList>
            <person name="Deng Y."/>
            <person name="Han X.-F."/>
            <person name="Zhang Y.-Q."/>
        </authorList>
    </citation>
    <scope>NUCLEOTIDE SEQUENCE</scope>
    <source>
        <strain evidence="1">CPCC 203386</strain>
    </source>
</reference>
<dbReference type="InterPro" id="IPR045920">
    <property type="entry name" value="DUF6339"/>
</dbReference>